<sequence length="204" mass="24057">MKKKHLCLLFILMSQNVSGFEVTQLDSSDANNNFCSVLGDLLSKNYENRIITNNIIFKYTSLINADFSRIISYYIDYYYDINNDNYILKNCKQLSNNYVAYSINRSYPLIKSIQNKIENGPDFEIKFSRNENYWKIDNVTSGNCNDKIYTSIKLEYDEIFRRNKIIIPSEFYTHLKHQVENEECPAHSKNLLETFSKLIEEAKI</sequence>
<dbReference type="EMBL" id="WFLN01000004">
    <property type="protein sequence ID" value="KAB8033655.1"/>
    <property type="molecule type" value="Genomic_DNA"/>
</dbReference>
<name>A0A833N6M0_9BACT</name>
<organism evidence="2 3">
    <name type="scientific">Fluviispira multicolorata</name>
    <dbReference type="NCBI Taxonomy" id="2654512"/>
    <lineage>
        <taxon>Bacteria</taxon>
        <taxon>Pseudomonadati</taxon>
        <taxon>Bdellovibrionota</taxon>
        <taxon>Oligoflexia</taxon>
        <taxon>Silvanigrellales</taxon>
        <taxon>Silvanigrellaceae</taxon>
        <taxon>Fluviispira</taxon>
    </lineage>
</organism>
<reference evidence="2 3" key="1">
    <citation type="submission" date="2019-10" db="EMBL/GenBank/DDBJ databases">
        <title>New genus of Silvanigrellaceae.</title>
        <authorList>
            <person name="Pitt A."/>
            <person name="Hahn M.W."/>
        </authorList>
    </citation>
    <scope>NUCLEOTIDE SEQUENCE [LARGE SCALE GENOMIC DNA]</scope>
    <source>
        <strain evidence="2 3">33A1-SZDP</strain>
    </source>
</reference>
<feature type="signal peptide" evidence="1">
    <location>
        <begin position="1"/>
        <end position="19"/>
    </location>
</feature>
<dbReference type="Proteomes" id="UP000442694">
    <property type="component" value="Unassembled WGS sequence"/>
</dbReference>
<evidence type="ECO:0008006" key="4">
    <source>
        <dbReference type="Google" id="ProtNLM"/>
    </source>
</evidence>
<evidence type="ECO:0000313" key="3">
    <source>
        <dbReference type="Proteomes" id="UP000442694"/>
    </source>
</evidence>
<comment type="caution">
    <text evidence="2">The sequence shown here is derived from an EMBL/GenBank/DDBJ whole genome shotgun (WGS) entry which is preliminary data.</text>
</comment>
<accession>A0A833N6M0</accession>
<protein>
    <recommendedName>
        <fullName evidence="4">DUF3828 domain-containing protein</fullName>
    </recommendedName>
</protein>
<proteinExistence type="predicted"/>
<dbReference type="AlphaFoldDB" id="A0A833N6M0"/>
<gene>
    <name evidence="2" type="ORF">GCL57_02805</name>
</gene>
<feature type="chain" id="PRO_5032883829" description="DUF3828 domain-containing protein" evidence="1">
    <location>
        <begin position="20"/>
        <end position="204"/>
    </location>
</feature>
<keyword evidence="1" id="KW-0732">Signal</keyword>
<evidence type="ECO:0000313" key="2">
    <source>
        <dbReference type="EMBL" id="KAB8033655.1"/>
    </source>
</evidence>
<keyword evidence="3" id="KW-1185">Reference proteome</keyword>
<dbReference type="RefSeq" id="WP_152211741.1">
    <property type="nucleotide sequence ID" value="NZ_WFLN01000004.1"/>
</dbReference>
<evidence type="ECO:0000256" key="1">
    <source>
        <dbReference type="SAM" id="SignalP"/>
    </source>
</evidence>